<dbReference type="Proteomes" id="UP000469523">
    <property type="component" value="Unassembled WGS sequence"/>
</dbReference>
<comment type="caution">
    <text evidence="9">The sequence shown here is derived from an EMBL/GenBank/DDBJ whole genome shotgun (WGS) entry which is preliminary data.</text>
</comment>
<feature type="active site" description="Acyl-thioester intermediate" evidence="7 8">
    <location>
        <position position="138"/>
    </location>
</feature>
<feature type="binding site" evidence="7">
    <location>
        <position position="159"/>
    </location>
    <ligand>
        <name>substrate</name>
    </ligand>
</feature>
<sequence length="290" mass="33953">MGLVINENISAIDLLRKDNIDINFQGDFQDSLKVLILNLMPNKLDTEYQLLKLLGNSFVDIQVDFLYVKSHKPKNTSLNYLEIAYKTLEQIKNTNYDGMIITGAPLEFVDFGDISYWNELKIIMDYSNKYVKSTIYLCWAAVAGLYYNYKIPKHIIDKKVVGIFSHEIIGRNSPLFKGLEQEIITPHSRYFEIREEDIRDIKELEVLSKSNDVGIHILAEREGKAIYITGHPEYNTDTLKNEYKRDRNKGLVPNLPKNYFPDDDFSVIPKNTWRNHSQRLINNWIRYYLV</sequence>
<dbReference type="NCBIfam" id="TIGR01001">
    <property type="entry name" value="metA"/>
    <property type="match status" value="1"/>
</dbReference>
<dbReference type="GO" id="GO:0019281">
    <property type="term" value="P:L-methionine biosynthetic process from homoserine via O-succinyl-L-homoserine and cystathionine"/>
    <property type="evidence" value="ECO:0007669"/>
    <property type="project" value="InterPro"/>
</dbReference>
<evidence type="ECO:0000313" key="9">
    <source>
        <dbReference type="EMBL" id="MSU02519.1"/>
    </source>
</evidence>
<dbReference type="PIRSF" id="PIRSF000450">
    <property type="entry name" value="H_ser_succinyltr"/>
    <property type="match status" value="1"/>
</dbReference>
<evidence type="ECO:0000256" key="3">
    <source>
        <dbReference type="ARBA" id="ARBA00022679"/>
    </source>
</evidence>
<dbReference type="AlphaFoldDB" id="A0A6N7XKE6"/>
<dbReference type="UniPathway" id="UPA00051">
    <property type="reaction ID" value="UER00074"/>
</dbReference>
<gene>
    <name evidence="9" type="primary">metA</name>
    <name evidence="7" type="synonym">metAA</name>
    <name evidence="9" type="ORF">FYJ83_13745</name>
</gene>
<evidence type="ECO:0000256" key="5">
    <source>
        <dbReference type="ARBA" id="ARBA00023315"/>
    </source>
</evidence>
<name>A0A6N7XKE6_9FIRM</name>
<keyword evidence="3 7" id="KW-0808">Transferase</keyword>
<organism evidence="9 10">
    <name type="scientific">Tissierella pigra</name>
    <dbReference type="NCBI Taxonomy" id="2607614"/>
    <lineage>
        <taxon>Bacteria</taxon>
        <taxon>Bacillati</taxon>
        <taxon>Bacillota</taxon>
        <taxon>Tissierellia</taxon>
        <taxon>Tissierellales</taxon>
        <taxon>Tissierellaceae</taxon>
        <taxon>Tissierella</taxon>
    </lineage>
</organism>
<evidence type="ECO:0000256" key="8">
    <source>
        <dbReference type="PIRSR" id="PIRSR000450-1"/>
    </source>
</evidence>
<feature type="active site" evidence="7">
    <location>
        <position position="233"/>
    </location>
</feature>
<proteinExistence type="inferred from homology"/>
<dbReference type="GO" id="GO:0004414">
    <property type="term" value="F:homoserine O-acetyltransferase activity"/>
    <property type="evidence" value="ECO:0007669"/>
    <property type="project" value="UniProtKB-EC"/>
</dbReference>
<dbReference type="GO" id="GO:0005737">
    <property type="term" value="C:cytoplasm"/>
    <property type="evidence" value="ECO:0007669"/>
    <property type="project" value="UniProtKB-SubCell"/>
</dbReference>
<dbReference type="HAMAP" id="MF_00295">
    <property type="entry name" value="MetA_acyltransf"/>
    <property type="match status" value="1"/>
</dbReference>
<evidence type="ECO:0000256" key="7">
    <source>
        <dbReference type="HAMAP-Rule" id="MF_00295"/>
    </source>
</evidence>
<comment type="function">
    <text evidence="7">Transfers an acetyl group from acetyl-CoA to L-homoserine, forming acetyl-L-homoserine.</text>
</comment>
<dbReference type="InterPro" id="IPR033752">
    <property type="entry name" value="MetA_family"/>
</dbReference>
<feature type="binding site" evidence="7">
    <location>
        <position position="188"/>
    </location>
    <ligand>
        <name>substrate</name>
    </ligand>
</feature>
<dbReference type="PANTHER" id="PTHR20919">
    <property type="entry name" value="HOMOSERINE O-SUCCINYLTRANSFERASE"/>
    <property type="match status" value="1"/>
</dbReference>
<dbReference type="GO" id="GO:0008899">
    <property type="term" value="F:homoserine O-succinyltransferase activity"/>
    <property type="evidence" value="ECO:0007669"/>
    <property type="project" value="UniProtKB-UniRule"/>
</dbReference>
<evidence type="ECO:0000256" key="1">
    <source>
        <dbReference type="ARBA" id="ARBA00022490"/>
    </source>
</evidence>
<accession>A0A6N7XKE6</accession>
<dbReference type="RefSeq" id="WP_154441460.1">
    <property type="nucleotide sequence ID" value="NZ_JAHLPJ010000001.1"/>
</dbReference>
<comment type="subcellular location">
    <subcellularLocation>
        <location evidence="7">Cytoplasm</location>
    </subcellularLocation>
</comment>
<dbReference type="InterPro" id="IPR029062">
    <property type="entry name" value="Class_I_gatase-like"/>
</dbReference>
<feature type="site" description="Important for substrate specificity" evidence="7">
    <location>
        <position position="188"/>
    </location>
</feature>
<dbReference type="Gene3D" id="3.40.50.880">
    <property type="match status" value="1"/>
</dbReference>
<evidence type="ECO:0000256" key="6">
    <source>
        <dbReference type="ARBA" id="ARBA00049043"/>
    </source>
</evidence>
<evidence type="ECO:0000256" key="4">
    <source>
        <dbReference type="ARBA" id="ARBA00023167"/>
    </source>
</evidence>
<comment type="pathway">
    <text evidence="7">Amino-acid biosynthesis; L-methionine biosynthesis via de novo pathway; O-acetyl-L-homoserine from L-homoserine: step 1/1.</text>
</comment>
<keyword evidence="4 7" id="KW-0486">Methionine biosynthesis</keyword>
<dbReference type="Pfam" id="PF04204">
    <property type="entry name" value="HTS"/>
    <property type="match status" value="1"/>
</dbReference>
<evidence type="ECO:0000313" key="10">
    <source>
        <dbReference type="Proteomes" id="UP000469523"/>
    </source>
</evidence>
<keyword evidence="2 7" id="KW-0028">Amino-acid biosynthesis</keyword>
<comment type="caution">
    <text evidence="7">Lacks conserved residue(s) required for the propagation of feature annotation.</text>
</comment>
<dbReference type="EMBL" id="VUNQ01000035">
    <property type="protein sequence ID" value="MSU02519.1"/>
    <property type="molecule type" value="Genomic_DNA"/>
</dbReference>
<dbReference type="CDD" id="cd03131">
    <property type="entry name" value="GATase1_HTS"/>
    <property type="match status" value="1"/>
</dbReference>
<feature type="binding site" evidence="7">
    <location>
        <position position="245"/>
    </location>
    <ligand>
        <name>substrate</name>
    </ligand>
</feature>
<dbReference type="PANTHER" id="PTHR20919:SF0">
    <property type="entry name" value="HOMOSERINE O-SUCCINYLTRANSFERASE"/>
    <property type="match status" value="1"/>
</dbReference>
<dbReference type="EC" id="2.3.1.31" evidence="7"/>
<comment type="catalytic activity">
    <reaction evidence="6 7">
        <text>L-homoserine + acetyl-CoA = O-acetyl-L-homoserine + CoA</text>
        <dbReference type="Rhea" id="RHEA:13701"/>
        <dbReference type="ChEBI" id="CHEBI:57287"/>
        <dbReference type="ChEBI" id="CHEBI:57288"/>
        <dbReference type="ChEBI" id="CHEBI:57476"/>
        <dbReference type="ChEBI" id="CHEBI:57716"/>
        <dbReference type="EC" id="2.3.1.31"/>
    </reaction>
</comment>
<keyword evidence="5 7" id="KW-0012">Acyltransferase</keyword>
<feature type="site" description="Important for acyl-CoA specificity" evidence="7">
    <location>
        <position position="107"/>
    </location>
</feature>
<protein>
    <recommendedName>
        <fullName evidence="7">Homoserine O-acetyltransferase</fullName>
        <shortName evidence="7">HAT</shortName>
        <ecNumber evidence="7">2.3.1.31</ecNumber>
    </recommendedName>
    <alternativeName>
        <fullName evidence="7">Homoserine transacetylase</fullName>
        <shortName evidence="7">HTA</shortName>
    </alternativeName>
</protein>
<comment type="similarity">
    <text evidence="7">Belongs to the MetA family.</text>
</comment>
<dbReference type="InterPro" id="IPR005697">
    <property type="entry name" value="HST_MetA"/>
</dbReference>
<keyword evidence="10" id="KW-1185">Reference proteome</keyword>
<keyword evidence="1 7" id="KW-0963">Cytoplasm</keyword>
<reference evidence="9 10" key="1">
    <citation type="submission" date="2019-09" db="EMBL/GenBank/DDBJ databases">
        <title>In-depth cultivation of the pig gut microbiome towards novel bacterial diversity and tailored functional studies.</title>
        <authorList>
            <person name="Wylensek D."/>
            <person name="Hitch T.C.A."/>
            <person name="Clavel T."/>
        </authorList>
    </citation>
    <scope>NUCLEOTIDE SEQUENCE [LARGE SCALE GENOMIC DNA]</scope>
    <source>
        <strain evidence="9 10">WCA3-693-APC-4?</strain>
    </source>
</reference>
<evidence type="ECO:0000256" key="2">
    <source>
        <dbReference type="ARBA" id="ARBA00022605"/>
    </source>
</evidence>
<dbReference type="SUPFAM" id="SSF52317">
    <property type="entry name" value="Class I glutamine amidotransferase-like"/>
    <property type="match status" value="1"/>
</dbReference>
<feature type="active site" description="Proton acceptor" evidence="7">
    <location>
        <position position="231"/>
    </location>
</feature>